<proteinExistence type="predicted"/>
<dbReference type="EMBL" id="JBHSGO010000005">
    <property type="protein sequence ID" value="MFC4665136.1"/>
    <property type="molecule type" value="Genomic_DNA"/>
</dbReference>
<sequence length="74" mass="8510">MRKEQANRTEQMTVNAQNAIANIIFIKSRIDTIPIALSNINSLPNQLRKEENFECTRVHDKIFLPDANDKISNL</sequence>
<evidence type="ECO:0000313" key="1">
    <source>
        <dbReference type="EMBL" id="MFC4665136.1"/>
    </source>
</evidence>
<gene>
    <name evidence="1" type="ORF">ACFO3G_00600</name>
</gene>
<protein>
    <submittedName>
        <fullName evidence="1">Uncharacterized protein</fullName>
    </submittedName>
</protein>
<reference evidence="2" key="1">
    <citation type="journal article" date="2019" name="Int. J. Syst. Evol. Microbiol.">
        <title>The Global Catalogue of Microorganisms (GCM) 10K type strain sequencing project: providing services to taxonomists for standard genome sequencing and annotation.</title>
        <authorList>
            <consortium name="The Broad Institute Genomics Platform"/>
            <consortium name="The Broad Institute Genome Sequencing Center for Infectious Disease"/>
            <person name="Wu L."/>
            <person name="Ma J."/>
        </authorList>
    </citation>
    <scope>NUCLEOTIDE SEQUENCE [LARGE SCALE GENOMIC DNA]</scope>
    <source>
        <strain evidence="2">CGMCC 4.7357</strain>
    </source>
</reference>
<organism evidence="1 2">
    <name type="scientific">Falsiporphyromonas endometrii</name>
    <dbReference type="NCBI Taxonomy" id="1387297"/>
    <lineage>
        <taxon>Bacteria</taxon>
        <taxon>Pseudomonadati</taxon>
        <taxon>Bacteroidota</taxon>
        <taxon>Bacteroidia</taxon>
        <taxon>Bacteroidales</taxon>
        <taxon>Porphyromonadaceae</taxon>
        <taxon>Falsiporphyromonas</taxon>
    </lineage>
</organism>
<accession>A0ABV9K5G0</accession>
<keyword evidence="2" id="KW-1185">Reference proteome</keyword>
<evidence type="ECO:0000313" key="2">
    <source>
        <dbReference type="Proteomes" id="UP001596020"/>
    </source>
</evidence>
<dbReference type="Proteomes" id="UP001596020">
    <property type="component" value="Unassembled WGS sequence"/>
</dbReference>
<comment type="caution">
    <text evidence="1">The sequence shown here is derived from an EMBL/GenBank/DDBJ whole genome shotgun (WGS) entry which is preliminary data.</text>
</comment>
<dbReference type="RefSeq" id="WP_380076997.1">
    <property type="nucleotide sequence ID" value="NZ_JBHSGO010000005.1"/>
</dbReference>
<name>A0ABV9K5G0_9PORP</name>